<keyword evidence="6 10" id="KW-1133">Transmembrane helix</keyword>
<dbReference type="CTD" id="4539"/>
<name>A0A140G0Y4_AMPAE</name>
<evidence type="ECO:0000256" key="1">
    <source>
        <dbReference type="ARBA" id="ARBA00004141"/>
    </source>
</evidence>
<dbReference type="Gene3D" id="1.10.287.3510">
    <property type="match status" value="1"/>
</dbReference>
<keyword evidence="11" id="KW-0496">Mitochondrion</keyword>
<keyword evidence="4 10" id="KW-0812">Transmembrane</keyword>
<keyword evidence="5" id="KW-1278">Translocase</keyword>
<comment type="subcellular location">
    <subcellularLocation>
        <location evidence="1">Membrane</location>
        <topology evidence="1">Multi-pass membrane protein</topology>
    </subcellularLocation>
</comment>
<evidence type="ECO:0000256" key="6">
    <source>
        <dbReference type="ARBA" id="ARBA00022989"/>
    </source>
</evidence>
<comment type="similarity">
    <text evidence="2">Belongs to the complex I subunit 4L family.</text>
</comment>
<evidence type="ECO:0000256" key="7">
    <source>
        <dbReference type="ARBA" id="ARBA00023027"/>
    </source>
</evidence>
<organism evidence="11">
    <name type="scientific">Amphioctopus aegina</name>
    <name type="common">Marbled octopus</name>
    <name type="synonym">Octopus aegina</name>
    <dbReference type="NCBI Taxonomy" id="515815"/>
    <lineage>
        <taxon>Eukaryota</taxon>
        <taxon>Metazoa</taxon>
        <taxon>Spiralia</taxon>
        <taxon>Lophotrochozoa</taxon>
        <taxon>Mollusca</taxon>
        <taxon>Cephalopoda</taxon>
        <taxon>Coleoidea</taxon>
        <taxon>Octopodiformes</taxon>
        <taxon>Octopoda</taxon>
        <taxon>Incirrata</taxon>
        <taxon>Octopodidae</taxon>
        <taxon>Amphioctopus</taxon>
    </lineage>
</organism>
<evidence type="ECO:0000256" key="4">
    <source>
        <dbReference type="ARBA" id="ARBA00022692"/>
    </source>
</evidence>
<dbReference type="AlphaFoldDB" id="A0A140G0Y4"/>
<accession>A0A140G0Y4</accession>
<protein>
    <recommendedName>
        <fullName evidence="3">NADH-ubiquinone oxidoreductase chain 4L</fullName>
    </recommendedName>
    <alternativeName>
        <fullName evidence="9">NADH dehydrogenase subunit 4L</fullName>
    </alternativeName>
</protein>
<dbReference type="InterPro" id="IPR039428">
    <property type="entry name" value="NUOK/Mnh_C1-like"/>
</dbReference>
<evidence type="ECO:0000256" key="5">
    <source>
        <dbReference type="ARBA" id="ARBA00022967"/>
    </source>
</evidence>
<dbReference type="GO" id="GO:0016020">
    <property type="term" value="C:membrane"/>
    <property type="evidence" value="ECO:0007669"/>
    <property type="project" value="UniProtKB-SubCell"/>
</dbReference>
<keyword evidence="8 10" id="KW-0472">Membrane</keyword>
<sequence>MTYMIMNNCLLMSMYMYLCGLFVLMFQWKHILNVLLGFEVLTLSVISMFFFSLGMVNSDFYLLVVVVVFGVCEATLGLALLVSFIRFHGNDYVSSLSVYKL</sequence>
<evidence type="ECO:0000256" key="9">
    <source>
        <dbReference type="ARBA" id="ARBA00031586"/>
    </source>
</evidence>
<reference evidence="11" key="1">
    <citation type="journal article" date="2015" name="Mitochondrial DNA">
        <title>Complete mitochondrial genome and phylogenetic relationship analyses of Amphioctopus aegina (Gray, 1849) (Cephalopoda: Octopodidae).</title>
        <authorList>
            <person name="Zhang X."/>
            <person name="Zheng X."/>
            <person name="Ma Y."/>
            <person name="Li Q."/>
        </authorList>
    </citation>
    <scope>NUCLEOTIDE SEQUENCE</scope>
    <source>
        <tissue evidence="11">Muscle</tissue>
    </source>
</reference>
<evidence type="ECO:0000256" key="3">
    <source>
        <dbReference type="ARBA" id="ARBA00016612"/>
    </source>
</evidence>
<evidence type="ECO:0000313" key="11">
    <source>
        <dbReference type="EMBL" id="AMM04579.1"/>
    </source>
</evidence>
<proteinExistence type="inferred from homology"/>
<dbReference type="Pfam" id="PF00420">
    <property type="entry name" value="Oxidored_q2"/>
    <property type="match status" value="1"/>
</dbReference>
<dbReference type="RefSeq" id="YP_009239292.1">
    <property type="nucleotide sequence ID" value="NC_029702.1"/>
</dbReference>
<feature type="transmembrane region" description="Helical" evidence="10">
    <location>
        <begin position="60"/>
        <end position="85"/>
    </location>
</feature>
<geneLocation type="mitochondrion" evidence="11"/>
<evidence type="ECO:0000256" key="8">
    <source>
        <dbReference type="ARBA" id="ARBA00023136"/>
    </source>
</evidence>
<dbReference type="GeneID" id="27107987"/>
<evidence type="ECO:0000256" key="2">
    <source>
        <dbReference type="ARBA" id="ARBA00010519"/>
    </source>
</evidence>
<gene>
    <name evidence="11" type="primary">ND4L</name>
</gene>
<feature type="transmembrane region" description="Helical" evidence="10">
    <location>
        <begin position="9"/>
        <end position="28"/>
    </location>
</feature>
<keyword evidence="7" id="KW-0520">NAD</keyword>
<feature type="transmembrane region" description="Helical" evidence="10">
    <location>
        <begin position="34"/>
        <end position="53"/>
    </location>
</feature>
<evidence type="ECO:0000256" key="10">
    <source>
        <dbReference type="SAM" id="Phobius"/>
    </source>
</evidence>
<dbReference type="EMBL" id="KT428877">
    <property type="protein sequence ID" value="AMM04579.1"/>
    <property type="molecule type" value="Genomic_DNA"/>
</dbReference>